<reference evidence="4" key="1">
    <citation type="submission" date="2021-01" db="EMBL/GenBank/DDBJ databases">
        <authorList>
            <person name="Corre E."/>
            <person name="Pelletier E."/>
            <person name="Niang G."/>
            <person name="Scheremetjew M."/>
            <person name="Finn R."/>
            <person name="Kale V."/>
            <person name="Holt S."/>
            <person name="Cochrane G."/>
            <person name="Meng A."/>
            <person name="Brown T."/>
            <person name="Cohen L."/>
        </authorList>
    </citation>
    <scope>NUCLEOTIDE SEQUENCE</scope>
    <source>
        <strain evidence="4">10249 10 AB</strain>
    </source>
</reference>
<feature type="chain" id="PRO_5030566647" evidence="3">
    <location>
        <begin position="22"/>
        <end position="279"/>
    </location>
</feature>
<dbReference type="AlphaFoldDB" id="A0A7S4AUW3"/>
<sequence>MKSCMATALPLVLLVSLTTQAARITAFVVPAIETPRATSTATATSTSGRVILVGDANPKKKGFLMSTSSSTGETEVERLLRMARELRAQAEESEKKVHEKLADKKADSEVRLGTLLNHLFYDGTKGNDVGKAGTVINEKCIVVERLRSKKPSIETLEKLVDWLGDRRDVALGYEHVEARGDAFVNVRGKKDEVEAERLGNLTFLLLDSLEVIDSENRKSDGHLGGGHNSADLKRRLSEKNRERDEQFLERQASFREAQSIKKGKSKYEFHDEFLDDYDN</sequence>
<proteinExistence type="predicted"/>
<dbReference type="EMBL" id="HBIX01029650">
    <property type="protein sequence ID" value="CAE0727111.1"/>
    <property type="molecule type" value="Transcribed_RNA"/>
</dbReference>
<feature type="compositionally biased region" description="Basic and acidic residues" evidence="2">
    <location>
        <begin position="230"/>
        <end position="247"/>
    </location>
</feature>
<name>A0A7S4AUW3_9STRA</name>
<feature type="coiled-coil region" evidence="1">
    <location>
        <begin position="76"/>
        <end position="103"/>
    </location>
</feature>
<feature type="signal peptide" evidence="3">
    <location>
        <begin position="1"/>
        <end position="21"/>
    </location>
</feature>
<evidence type="ECO:0000313" key="4">
    <source>
        <dbReference type="EMBL" id="CAE0727111.1"/>
    </source>
</evidence>
<evidence type="ECO:0000256" key="3">
    <source>
        <dbReference type="SAM" id="SignalP"/>
    </source>
</evidence>
<protein>
    <submittedName>
        <fullName evidence="4">Uncharacterized protein</fullName>
    </submittedName>
</protein>
<organism evidence="4">
    <name type="scientific">Pseudo-nitzschia australis</name>
    <dbReference type="NCBI Taxonomy" id="44445"/>
    <lineage>
        <taxon>Eukaryota</taxon>
        <taxon>Sar</taxon>
        <taxon>Stramenopiles</taxon>
        <taxon>Ochrophyta</taxon>
        <taxon>Bacillariophyta</taxon>
        <taxon>Bacillariophyceae</taxon>
        <taxon>Bacillariophycidae</taxon>
        <taxon>Bacillariales</taxon>
        <taxon>Bacillariaceae</taxon>
        <taxon>Pseudo-nitzschia</taxon>
    </lineage>
</organism>
<accession>A0A7S4AUW3</accession>
<feature type="region of interest" description="Disordered" evidence="2">
    <location>
        <begin position="217"/>
        <end position="247"/>
    </location>
</feature>
<evidence type="ECO:0000256" key="1">
    <source>
        <dbReference type="SAM" id="Coils"/>
    </source>
</evidence>
<gene>
    <name evidence="4" type="ORF">PAUS00366_LOCUS19871</name>
</gene>
<evidence type="ECO:0000256" key="2">
    <source>
        <dbReference type="SAM" id="MobiDB-lite"/>
    </source>
</evidence>
<keyword evidence="1" id="KW-0175">Coiled coil</keyword>
<keyword evidence="3" id="KW-0732">Signal</keyword>